<evidence type="ECO:0000313" key="2">
    <source>
        <dbReference type="EMBL" id="KAJ7723569.1"/>
    </source>
</evidence>
<evidence type="ECO:0000259" key="1">
    <source>
        <dbReference type="Pfam" id="PF20152"/>
    </source>
</evidence>
<dbReference type="Proteomes" id="UP001215598">
    <property type="component" value="Unassembled WGS sequence"/>
</dbReference>
<feature type="domain" description="DUF6534" evidence="1">
    <location>
        <begin position="102"/>
        <end position="164"/>
    </location>
</feature>
<dbReference type="InterPro" id="IPR045339">
    <property type="entry name" value="DUF6534"/>
</dbReference>
<name>A0AAD7HMZ6_9AGAR</name>
<organism evidence="2 3">
    <name type="scientific">Mycena metata</name>
    <dbReference type="NCBI Taxonomy" id="1033252"/>
    <lineage>
        <taxon>Eukaryota</taxon>
        <taxon>Fungi</taxon>
        <taxon>Dikarya</taxon>
        <taxon>Basidiomycota</taxon>
        <taxon>Agaricomycotina</taxon>
        <taxon>Agaricomycetes</taxon>
        <taxon>Agaricomycetidae</taxon>
        <taxon>Agaricales</taxon>
        <taxon>Marasmiineae</taxon>
        <taxon>Mycenaceae</taxon>
        <taxon>Mycena</taxon>
    </lineage>
</organism>
<keyword evidence="3" id="KW-1185">Reference proteome</keyword>
<evidence type="ECO:0000313" key="3">
    <source>
        <dbReference type="Proteomes" id="UP001215598"/>
    </source>
</evidence>
<reference evidence="2" key="1">
    <citation type="submission" date="2023-03" db="EMBL/GenBank/DDBJ databases">
        <title>Massive genome expansion in bonnet fungi (Mycena s.s.) driven by repeated elements and novel gene families across ecological guilds.</title>
        <authorList>
            <consortium name="Lawrence Berkeley National Laboratory"/>
            <person name="Harder C.B."/>
            <person name="Miyauchi S."/>
            <person name="Viragh M."/>
            <person name="Kuo A."/>
            <person name="Thoen E."/>
            <person name="Andreopoulos B."/>
            <person name="Lu D."/>
            <person name="Skrede I."/>
            <person name="Drula E."/>
            <person name="Henrissat B."/>
            <person name="Morin E."/>
            <person name="Kohler A."/>
            <person name="Barry K."/>
            <person name="LaButti K."/>
            <person name="Morin E."/>
            <person name="Salamov A."/>
            <person name="Lipzen A."/>
            <person name="Mereny Z."/>
            <person name="Hegedus B."/>
            <person name="Baldrian P."/>
            <person name="Stursova M."/>
            <person name="Weitz H."/>
            <person name="Taylor A."/>
            <person name="Grigoriev I.V."/>
            <person name="Nagy L.G."/>
            <person name="Martin F."/>
            <person name="Kauserud H."/>
        </authorList>
    </citation>
    <scope>NUCLEOTIDE SEQUENCE</scope>
    <source>
        <strain evidence="2">CBHHK182m</strain>
    </source>
</reference>
<comment type="caution">
    <text evidence="2">The sequence shown here is derived from an EMBL/GenBank/DDBJ whole genome shotgun (WGS) entry which is preliminary data.</text>
</comment>
<dbReference type="AlphaFoldDB" id="A0AAD7HMZ6"/>
<proteinExistence type="predicted"/>
<accession>A0AAD7HMZ6</accession>
<protein>
    <recommendedName>
        <fullName evidence="1">DUF6534 domain-containing protein</fullName>
    </recommendedName>
</protein>
<dbReference type="EMBL" id="JARKIB010000210">
    <property type="protein sequence ID" value="KAJ7723569.1"/>
    <property type="molecule type" value="Genomic_DNA"/>
</dbReference>
<gene>
    <name evidence="2" type="ORF">B0H16DRAFT_1472824</name>
</gene>
<dbReference type="Pfam" id="PF20152">
    <property type="entry name" value="DUF6534"/>
    <property type="match status" value="1"/>
</dbReference>
<sequence>MPPVAGINVALLAGVHVPVLSSRYYTWCGFYFFRSWFSKPSLCYSVIIDWSREPLPAVNGVCHRGLLLWHSCLVDEYGCCGSAYNSFARLNLFAPKTMLTFQRTSGIINRLIRYSVETGAVTSAGALTEFICVMREYSLIWVFSLLMLGKLYSNMLMTTLNARAPIFHSDLSGERSTVPSMGQVSNVKFSSRGTVNISRSTEVLEDGKTIVVDDPGQDIFGVLSGDVLYRLSLSLFGLYCMVLDGGVNKTSLRDKTSVCLQMITTECARGTNLEYFPRFKKGRSTMVDDQKLGFEGG</sequence>